<evidence type="ECO:0000256" key="1">
    <source>
        <dbReference type="SAM" id="Phobius"/>
    </source>
</evidence>
<comment type="caution">
    <text evidence="2">The sequence shown here is derived from an EMBL/GenBank/DDBJ whole genome shotgun (WGS) entry which is preliminary data.</text>
</comment>
<dbReference type="Pfam" id="PF12685">
    <property type="entry name" value="SpoIIIAH"/>
    <property type="match status" value="1"/>
</dbReference>
<name>A0A366I8D1_9FIRM</name>
<accession>A0A366I8D1</accession>
<reference evidence="2 3" key="1">
    <citation type="submission" date="2018-06" db="EMBL/GenBank/DDBJ databases">
        <title>Genomic Encyclopedia of Type Strains, Phase IV (KMG-IV): sequencing the most valuable type-strain genomes for metagenomic binning, comparative biology and taxonomic classification.</title>
        <authorList>
            <person name="Goeker M."/>
        </authorList>
    </citation>
    <scope>NUCLEOTIDE SEQUENCE [LARGE SCALE GENOMIC DNA]</scope>
    <source>
        <strain evidence="2 3">DSM 22112</strain>
    </source>
</reference>
<dbReference type="Proteomes" id="UP000253490">
    <property type="component" value="Unassembled WGS sequence"/>
</dbReference>
<dbReference type="AlphaFoldDB" id="A0A366I8D1"/>
<evidence type="ECO:0000313" key="3">
    <source>
        <dbReference type="Proteomes" id="UP000253490"/>
    </source>
</evidence>
<protein>
    <submittedName>
        <fullName evidence="2">Stage III sporulation protein AH</fullName>
    </submittedName>
</protein>
<organism evidence="2 3">
    <name type="scientific">Alkalibaculum bacchi</name>
    <dbReference type="NCBI Taxonomy" id="645887"/>
    <lineage>
        <taxon>Bacteria</taxon>
        <taxon>Bacillati</taxon>
        <taxon>Bacillota</taxon>
        <taxon>Clostridia</taxon>
        <taxon>Eubacteriales</taxon>
        <taxon>Eubacteriaceae</taxon>
        <taxon>Alkalibaculum</taxon>
    </lineage>
</organism>
<keyword evidence="1" id="KW-0472">Membrane</keyword>
<keyword evidence="1" id="KW-0812">Transmembrane</keyword>
<dbReference type="EMBL" id="QNRX01000007">
    <property type="protein sequence ID" value="RBP65272.1"/>
    <property type="molecule type" value="Genomic_DNA"/>
</dbReference>
<keyword evidence="1" id="KW-1133">Transmembrane helix</keyword>
<gene>
    <name evidence="2" type="ORF">DES36_1079</name>
</gene>
<dbReference type="InterPro" id="IPR024232">
    <property type="entry name" value="SpoIIIAH"/>
</dbReference>
<dbReference type="RefSeq" id="WP_113920402.1">
    <property type="nucleotide sequence ID" value="NZ_CALNCS010000095.1"/>
</dbReference>
<feature type="transmembrane region" description="Helical" evidence="1">
    <location>
        <begin position="7"/>
        <end position="28"/>
    </location>
</feature>
<dbReference type="InterPro" id="IPR038503">
    <property type="entry name" value="SpoIIIAH_sf"/>
</dbReference>
<evidence type="ECO:0000313" key="2">
    <source>
        <dbReference type="EMBL" id="RBP65272.1"/>
    </source>
</evidence>
<sequence>MKRSKNLMVLGLVVVLVFVGYLNFQMFFKKDTDTAQVNTEEAPINAELVSSETENEIMTGNMAVTDEFFVDYKIERDQSRSQHVAMLEEISKSEDGDKETKNLAQQEAISLVKISEQEMVIENLIRSKGFNDAIVFIHDGYVNVVVDAEQLTTAQAAQIQNIVNKETSVTIDKISIATNTSSAK</sequence>
<dbReference type="OrthoDB" id="1707181at2"/>
<dbReference type="Gene3D" id="1.10.287.4300">
    <property type="entry name" value="Stage III sporulation protein AH-like"/>
    <property type="match status" value="1"/>
</dbReference>
<proteinExistence type="predicted"/>
<keyword evidence="3" id="KW-1185">Reference proteome</keyword>